<dbReference type="Proteomes" id="UP000267077">
    <property type="component" value="Unassembled WGS sequence"/>
</dbReference>
<sequence>MSEVSDFYTSSITDDVVAAIRSTIQKVTSDWDIDDLVLRHLTLASDALESEKAKRTTSSFRQHHGTLNPVQLDKAKSLLSEKAFAANALIFAATACSMSIGHFERCFKVSAGMSPHRWITHVRMKTAKHILMSTTKPIADVAAQCGYTEQCHFTRIFTREVGMSPGAWRRLLNNLLRSP</sequence>
<dbReference type="PROSITE" id="PS00041">
    <property type="entry name" value="HTH_ARAC_FAMILY_1"/>
    <property type="match status" value="1"/>
</dbReference>
<name>A0A3S0PZP8_9GAMM</name>
<keyword evidence="3" id="KW-0804">Transcription</keyword>
<dbReference type="SUPFAM" id="SSF46689">
    <property type="entry name" value="Homeodomain-like"/>
    <property type="match status" value="1"/>
</dbReference>
<dbReference type="RefSeq" id="WP_126672454.1">
    <property type="nucleotide sequence ID" value="NZ_RYZR01000003.1"/>
</dbReference>
<dbReference type="GO" id="GO:0003700">
    <property type="term" value="F:DNA-binding transcription factor activity"/>
    <property type="evidence" value="ECO:0007669"/>
    <property type="project" value="InterPro"/>
</dbReference>
<dbReference type="InterPro" id="IPR009057">
    <property type="entry name" value="Homeodomain-like_sf"/>
</dbReference>
<dbReference type="Gene3D" id="1.10.10.60">
    <property type="entry name" value="Homeodomain-like"/>
    <property type="match status" value="2"/>
</dbReference>
<feature type="domain" description="HTH araC/xylS-type" evidence="4">
    <location>
        <begin position="73"/>
        <end position="171"/>
    </location>
</feature>
<dbReference type="AlphaFoldDB" id="A0A3S0PZP8"/>
<evidence type="ECO:0000313" key="5">
    <source>
        <dbReference type="EMBL" id="RUL65822.1"/>
    </source>
</evidence>
<dbReference type="PRINTS" id="PR00032">
    <property type="entry name" value="HTHARAC"/>
</dbReference>
<evidence type="ECO:0000313" key="6">
    <source>
        <dbReference type="Proteomes" id="UP000267077"/>
    </source>
</evidence>
<evidence type="ECO:0000259" key="4">
    <source>
        <dbReference type="PROSITE" id="PS01124"/>
    </source>
</evidence>
<keyword evidence="2" id="KW-0238">DNA-binding</keyword>
<dbReference type="SMART" id="SM00342">
    <property type="entry name" value="HTH_ARAC"/>
    <property type="match status" value="1"/>
</dbReference>
<keyword evidence="6" id="KW-1185">Reference proteome</keyword>
<evidence type="ECO:0000256" key="2">
    <source>
        <dbReference type="ARBA" id="ARBA00023125"/>
    </source>
</evidence>
<gene>
    <name evidence="5" type="ORF">EKH79_03675</name>
</gene>
<dbReference type="InterPro" id="IPR018062">
    <property type="entry name" value="HTH_AraC-typ_CS"/>
</dbReference>
<organism evidence="5 6">
    <name type="scientific">Dyella dinghuensis</name>
    <dbReference type="NCBI Taxonomy" id="1920169"/>
    <lineage>
        <taxon>Bacteria</taxon>
        <taxon>Pseudomonadati</taxon>
        <taxon>Pseudomonadota</taxon>
        <taxon>Gammaproteobacteria</taxon>
        <taxon>Lysobacterales</taxon>
        <taxon>Rhodanobacteraceae</taxon>
        <taxon>Dyella</taxon>
    </lineage>
</organism>
<evidence type="ECO:0000256" key="1">
    <source>
        <dbReference type="ARBA" id="ARBA00023015"/>
    </source>
</evidence>
<keyword evidence="1" id="KW-0805">Transcription regulation</keyword>
<dbReference type="PANTHER" id="PTHR46796:SF14">
    <property type="entry name" value="TRANSCRIPTIONAL REGULATORY PROTEIN"/>
    <property type="match status" value="1"/>
</dbReference>
<dbReference type="InterPro" id="IPR018060">
    <property type="entry name" value="HTH_AraC"/>
</dbReference>
<comment type="caution">
    <text evidence="5">The sequence shown here is derived from an EMBL/GenBank/DDBJ whole genome shotgun (WGS) entry which is preliminary data.</text>
</comment>
<dbReference type="PANTHER" id="PTHR46796">
    <property type="entry name" value="HTH-TYPE TRANSCRIPTIONAL ACTIVATOR RHAS-RELATED"/>
    <property type="match status" value="1"/>
</dbReference>
<dbReference type="PROSITE" id="PS01124">
    <property type="entry name" value="HTH_ARAC_FAMILY_2"/>
    <property type="match status" value="1"/>
</dbReference>
<dbReference type="Pfam" id="PF12833">
    <property type="entry name" value="HTH_18"/>
    <property type="match status" value="1"/>
</dbReference>
<accession>A0A3S0PZP8</accession>
<evidence type="ECO:0000256" key="3">
    <source>
        <dbReference type="ARBA" id="ARBA00023163"/>
    </source>
</evidence>
<dbReference type="OrthoDB" id="9809338at2"/>
<dbReference type="GO" id="GO:0043565">
    <property type="term" value="F:sequence-specific DNA binding"/>
    <property type="evidence" value="ECO:0007669"/>
    <property type="project" value="InterPro"/>
</dbReference>
<protein>
    <submittedName>
        <fullName evidence="5">AraC family transcriptional regulator</fullName>
    </submittedName>
</protein>
<dbReference type="EMBL" id="RYZR01000003">
    <property type="protein sequence ID" value="RUL65822.1"/>
    <property type="molecule type" value="Genomic_DNA"/>
</dbReference>
<dbReference type="InterPro" id="IPR020449">
    <property type="entry name" value="Tscrpt_reg_AraC-type_HTH"/>
</dbReference>
<dbReference type="InterPro" id="IPR050204">
    <property type="entry name" value="AraC_XylS_family_regulators"/>
</dbReference>
<reference evidence="5 6" key="1">
    <citation type="submission" date="2018-12" db="EMBL/GenBank/DDBJ databases">
        <title>Dyella dinghuensis sp. nov. DHOA06 and Dyella choica sp. nov. 4M-K27, isolated from forest soil.</title>
        <authorList>
            <person name="Qiu L.-H."/>
            <person name="Gao Z.-H."/>
        </authorList>
    </citation>
    <scope>NUCLEOTIDE SEQUENCE [LARGE SCALE GENOMIC DNA]</scope>
    <source>
        <strain evidence="5 6">DHOA06</strain>
    </source>
</reference>
<proteinExistence type="predicted"/>